<organism evidence="1 2">
    <name type="scientific">Peronosclerospora sorghi</name>
    <dbReference type="NCBI Taxonomy" id="230839"/>
    <lineage>
        <taxon>Eukaryota</taxon>
        <taxon>Sar</taxon>
        <taxon>Stramenopiles</taxon>
        <taxon>Oomycota</taxon>
        <taxon>Peronosporomycetes</taxon>
        <taxon>Peronosporales</taxon>
        <taxon>Peronosporaceae</taxon>
        <taxon>Peronosclerospora</taxon>
    </lineage>
</organism>
<sequence length="69" mass="7724">MCMQGIYESDIDRYAQDVIVYLVTQVYVKDRGAIVYLAIINEFKAIIVSSHPPYIVTCCSTVSGSKKES</sequence>
<gene>
    <name evidence="1" type="ORF">PsorP6_003875</name>
</gene>
<proteinExistence type="predicted"/>
<accession>A0ACC0VRV4</accession>
<comment type="caution">
    <text evidence="1">The sequence shown here is derived from an EMBL/GenBank/DDBJ whole genome shotgun (WGS) entry which is preliminary data.</text>
</comment>
<dbReference type="Proteomes" id="UP001163321">
    <property type="component" value="Chromosome 8"/>
</dbReference>
<reference evidence="1 2" key="1">
    <citation type="journal article" date="2022" name="bioRxiv">
        <title>The genome of the oomycete Peronosclerospora sorghi, a cosmopolitan pathogen of maize and sorghum, is inflated with dispersed pseudogenes.</title>
        <authorList>
            <person name="Fletcher K."/>
            <person name="Martin F."/>
            <person name="Isakeit T."/>
            <person name="Cavanaugh K."/>
            <person name="Magill C."/>
            <person name="Michelmore R."/>
        </authorList>
    </citation>
    <scope>NUCLEOTIDE SEQUENCE [LARGE SCALE GENOMIC DNA]</scope>
    <source>
        <strain evidence="1">P6</strain>
    </source>
</reference>
<dbReference type="EMBL" id="CM047587">
    <property type="protein sequence ID" value="KAI9908491.1"/>
    <property type="molecule type" value="Genomic_DNA"/>
</dbReference>
<name>A0ACC0VRV4_9STRA</name>
<keyword evidence="2" id="KW-1185">Reference proteome</keyword>
<evidence type="ECO:0000313" key="2">
    <source>
        <dbReference type="Proteomes" id="UP001163321"/>
    </source>
</evidence>
<evidence type="ECO:0000313" key="1">
    <source>
        <dbReference type="EMBL" id="KAI9908491.1"/>
    </source>
</evidence>
<protein>
    <submittedName>
        <fullName evidence="1">Uncharacterized protein</fullName>
    </submittedName>
</protein>